<geneLocation type="plasmid" evidence="3 4">
    <name>megaplasmid</name>
</geneLocation>
<feature type="chain" id="PRO_5045351092" description="Lipoprotein" evidence="2">
    <location>
        <begin position="24"/>
        <end position="271"/>
    </location>
</feature>
<feature type="compositionally biased region" description="Polar residues" evidence="1">
    <location>
        <begin position="44"/>
        <end position="62"/>
    </location>
</feature>
<feature type="region of interest" description="Disordered" evidence="1">
    <location>
        <begin position="44"/>
        <end position="65"/>
    </location>
</feature>
<keyword evidence="2" id="KW-0732">Signal</keyword>
<sequence>MKMICIIVCALGLVLGCSLEDQAKTGSFVSDIIKKVRAKRISRSSTDIEGTSGNAPQNTSDTKTSKEQIYDKLKNELEQYSKAFRTAQFRFRRGRYYFQMPFFEKFPKFSGWEEKDIVYDTLGYDVDLIAKLETIVRAITPATAPTYFPTRPATIVAKLLDILYNTTYYMREVVVDHLNDVSLEQLGSIKSAEELTKIYNAFKELSALRTNAMSQIKIAIDESEPLWRDRVIMTNKLKKITDDESLVQDLKLKIIMKGLEIKYYAQLSKGA</sequence>
<dbReference type="EMBL" id="CP014350">
    <property type="protein sequence ID" value="ANA43708.1"/>
    <property type="molecule type" value="Genomic_DNA"/>
</dbReference>
<dbReference type="PROSITE" id="PS51257">
    <property type="entry name" value="PROKAR_LIPOPROTEIN"/>
    <property type="match status" value="1"/>
</dbReference>
<dbReference type="Proteomes" id="UP000078430">
    <property type="component" value="Plasmid megaplasmid"/>
</dbReference>
<evidence type="ECO:0000313" key="3">
    <source>
        <dbReference type="EMBL" id="ANA43708.1"/>
    </source>
</evidence>
<keyword evidence="4" id="KW-1185">Reference proteome</keyword>
<evidence type="ECO:0000256" key="1">
    <source>
        <dbReference type="SAM" id="MobiDB-lite"/>
    </source>
</evidence>
<evidence type="ECO:0000313" key="4">
    <source>
        <dbReference type="Proteomes" id="UP000078430"/>
    </source>
</evidence>
<evidence type="ECO:0000256" key="2">
    <source>
        <dbReference type="SAM" id="SignalP"/>
    </source>
</evidence>
<protein>
    <recommendedName>
        <fullName evidence="5">Lipoprotein</fullName>
    </recommendedName>
</protein>
<organism evidence="3 4">
    <name type="scientific">Borrelia hermsii HS1</name>
    <dbReference type="NCBI Taxonomy" id="1867252"/>
    <lineage>
        <taxon>Bacteria</taxon>
        <taxon>Pseudomonadati</taxon>
        <taxon>Spirochaetota</taxon>
        <taxon>Spirochaetia</taxon>
        <taxon>Spirochaetales</taxon>
        <taxon>Borreliaceae</taxon>
        <taxon>Borrelia</taxon>
    </lineage>
</organism>
<proteinExistence type="predicted"/>
<evidence type="ECO:0008006" key="5">
    <source>
        <dbReference type="Google" id="ProtNLM"/>
    </source>
</evidence>
<keyword evidence="3" id="KW-0614">Plasmid</keyword>
<dbReference type="Gene3D" id="1.10.3160.10">
    <property type="entry name" value="Bbcrasp-1"/>
    <property type="match status" value="1"/>
</dbReference>
<gene>
    <name evidence="3" type="ORF">AXX13_A0320</name>
</gene>
<accession>A0ABN4NX22</accession>
<feature type="signal peptide" evidence="2">
    <location>
        <begin position="1"/>
        <end position="23"/>
    </location>
</feature>
<reference evidence="3 4" key="1">
    <citation type="journal article" date="2013" name="J. Bacteriol.">
        <title>Large linear plasmids of Borrelia species that cause relapsing fever.</title>
        <authorList>
            <person name="Miller S.C."/>
            <person name="Porcella S.F."/>
            <person name="Raffel S.J."/>
            <person name="Schwan T.G."/>
            <person name="Barbour A.G."/>
        </authorList>
    </citation>
    <scope>NUCLEOTIDE SEQUENCE [LARGE SCALE GENOMIC DNA]</scope>
    <source>
        <strain evidence="3 4">HS1</strain>
    </source>
</reference>
<dbReference type="RefSeq" id="WP_020732403.1">
    <property type="nucleotide sequence ID" value="NZ_CP014350.1"/>
</dbReference>
<name>A0ABN4NX22_BORHE</name>
<reference evidence="3 4" key="2">
    <citation type="journal article" date="2016" name="Genome Announc.">
        <title>Chromosome and Plasmids of the Tick-Borne Relapsing Fever Agent Borrelia hermsii.</title>
        <authorList>
            <person name="Barbour A.G."/>
        </authorList>
    </citation>
    <scope>NUCLEOTIDE SEQUENCE [LARGE SCALE GENOMIC DNA]</scope>
    <source>
        <strain evidence="3 4">HS1</strain>
    </source>
</reference>